<evidence type="ECO:0000256" key="1">
    <source>
        <dbReference type="ARBA" id="ARBA00022801"/>
    </source>
</evidence>
<accession>A0ABS1VPA4</accession>
<keyword evidence="1 4" id="KW-0378">Hydrolase</keyword>
<dbReference type="Pfam" id="PF07859">
    <property type="entry name" value="Abhydrolase_3"/>
    <property type="match status" value="1"/>
</dbReference>
<dbReference type="InterPro" id="IPR029058">
    <property type="entry name" value="AB_hydrolase_fold"/>
</dbReference>
<dbReference type="PANTHER" id="PTHR48081">
    <property type="entry name" value="AB HYDROLASE SUPERFAMILY PROTEIN C4A8.06C"/>
    <property type="match status" value="1"/>
</dbReference>
<evidence type="ECO:0000259" key="3">
    <source>
        <dbReference type="Pfam" id="PF07859"/>
    </source>
</evidence>
<dbReference type="RefSeq" id="WP_202992496.1">
    <property type="nucleotide sequence ID" value="NZ_JAENHO010000004.1"/>
</dbReference>
<proteinExistence type="predicted"/>
<dbReference type="Gene3D" id="3.40.50.1820">
    <property type="entry name" value="alpha/beta hydrolase"/>
    <property type="match status" value="1"/>
</dbReference>
<organism evidence="4 5">
    <name type="scientific">Paractinoplanes lichenicola</name>
    <dbReference type="NCBI Taxonomy" id="2802976"/>
    <lineage>
        <taxon>Bacteria</taxon>
        <taxon>Bacillati</taxon>
        <taxon>Actinomycetota</taxon>
        <taxon>Actinomycetes</taxon>
        <taxon>Micromonosporales</taxon>
        <taxon>Micromonosporaceae</taxon>
        <taxon>Paractinoplanes</taxon>
    </lineage>
</organism>
<dbReference type="EMBL" id="JAENHO010000004">
    <property type="protein sequence ID" value="MBL7255974.1"/>
    <property type="molecule type" value="Genomic_DNA"/>
</dbReference>
<gene>
    <name evidence="4" type="ORF">JKJ07_16875</name>
</gene>
<sequence length="316" mass="33690">MSRRDLIDPELRPILDALLEAMPGGFNAVPDIVQRRAAVDAMNSGVELPDNPNVAKEDRTIPGPDGEPDLTVRIYRPVNAEGTVPGIFYIHGGGMIMGSVQGEDATATLLCDQIGAVVVSVEYRLSPEHPHPAPVEDCYAGLVWMAKNAGELGFDPDRLAIYGASAGGGLTIATALIARDRGGPALTFMMPIYPMIDDTNTSASSEEIADIGVWDRAGNIEAWGWYLGGKPADQYAAPTRAQDLTGLPPAFIDVGTVDLFRDEDIAFAQRLMAAGVPTELHVHPGSYHAGENLAPDSALARRIWAGRLDALRRALA</sequence>
<keyword evidence="5" id="KW-1185">Reference proteome</keyword>
<dbReference type="GO" id="GO:0016787">
    <property type="term" value="F:hydrolase activity"/>
    <property type="evidence" value="ECO:0007669"/>
    <property type="project" value="UniProtKB-KW"/>
</dbReference>
<protein>
    <submittedName>
        <fullName evidence="4">Alpha/beta hydrolase</fullName>
    </submittedName>
</protein>
<dbReference type="InterPro" id="IPR050300">
    <property type="entry name" value="GDXG_lipolytic_enzyme"/>
</dbReference>
<feature type="domain" description="Alpha/beta hydrolase fold-3" evidence="3">
    <location>
        <begin position="87"/>
        <end position="289"/>
    </location>
</feature>
<comment type="caution">
    <text evidence="4">The sequence shown here is derived from an EMBL/GenBank/DDBJ whole genome shotgun (WGS) entry which is preliminary data.</text>
</comment>
<name>A0ABS1VPA4_9ACTN</name>
<dbReference type="Proteomes" id="UP000598996">
    <property type="component" value="Unassembled WGS sequence"/>
</dbReference>
<dbReference type="InterPro" id="IPR013094">
    <property type="entry name" value="AB_hydrolase_3"/>
</dbReference>
<dbReference type="SUPFAM" id="SSF53474">
    <property type="entry name" value="alpha/beta-Hydrolases"/>
    <property type="match status" value="1"/>
</dbReference>
<evidence type="ECO:0000313" key="5">
    <source>
        <dbReference type="Proteomes" id="UP000598996"/>
    </source>
</evidence>
<dbReference type="PANTHER" id="PTHR48081:SF8">
    <property type="entry name" value="ALPHA_BETA HYDROLASE FOLD-3 DOMAIN-CONTAINING PROTEIN-RELATED"/>
    <property type="match status" value="1"/>
</dbReference>
<evidence type="ECO:0000256" key="2">
    <source>
        <dbReference type="SAM" id="MobiDB-lite"/>
    </source>
</evidence>
<reference evidence="4 5" key="1">
    <citation type="submission" date="2021-01" db="EMBL/GenBank/DDBJ databases">
        <title>Actinoplanes sp. nov. LDG1-01 isolated from lichen.</title>
        <authorList>
            <person name="Saeng-In P."/>
            <person name="Phongsopitanun W."/>
            <person name="Kanchanasin P."/>
            <person name="Yuki M."/>
            <person name="Kudo T."/>
            <person name="Ohkuma M."/>
            <person name="Tanasupawat S."/>
        </authorList>
    </citation>
    <scope>NUCLEOTIDE SEQUENCE [LARGE SCALE GENOMIC DNA]</scope>
    <source>
        <strain evidence="4 5">LDG1-01</strain>
    </source>
</reference>
<evidence type="ECO:0000313" key="4">
    <source>
        <dbReference type="EMBL" id="MBL7255974.1"/>
    </source>
</evidence>
<feature type="region of interest" description="Disordered" evidence="2">
    <location>
        <begin position="44"/>
        <end position="67"/>
    </location>
</feature>